<reference evidence="1" key="1">
    <citation type="submission" date="2020-01" db="EMBL/GenBank/DDBJ databases">
        <authorList>
            <person name="Meier V. D."/>
            <person name="Meier V D."/>
        </authorList>
    </citation>
    <scope>NUCLEOTIDE SEQUENCE</scope>
    <source>
        <strain evidence="1">HLG_WM_MAG_12</strain>
    </source>
</reference>
<proteinExistence type="predicted"/>
<sequence>EVARLKPILPAPIKSTLGFVRVIGKLN</sequence>
<protein>
    <submittedName>
        <fullName evidence="1">Uncharacterized protein</fullName>
    </submittedName>
</protein>
<accession>A0A6S6SFB1</accession>
<organism evidence="1">
    <name type="scientific">uncultured Campylobacterales bacterium</name>
    <dbReference type="NCBI Taxonomy" id="352960"/>
    <lineage>
        <taxon>Bacteria</taxon>
        <taxon>Pseudomonadati</taxon>
        <taxon>Campylobacterota</taxon>
        <taxon>Epsilonproteobacteria</taxon>
        <taxon>Campylobacterales</taxon>
        <taxon>environmental samples</taxon>
    </lineage>
</organism>
<name>A0A6S6SFB1_9BACT</name>
<feature type="non-terminal residue" evidence="1">
    <location>
        <position position="1"/>
    </location>
</feature>
<evidence type="ECO:0000313" key="1">
    <source>
        <dbReference type="EMBL" id="CAA6804898.1"/>
    </source>
</evidence>
<gene>
    <name evidence="1" type="ORF">HELGO_WM33871</name>
</gene>
<dbReference type="AlphaFoldDB" id="A0A6S6SFB1"/>
<dbReference type="EMBL" id="CACVAW010000016">
    <property type="protein sequence ID" value="CAA6804898.1"/>
    <property type="molecule type" value="Genomic_DNA"/>
</dbReference>